<evidence type="ECO:0000256" key="1">
    <source>
        <dbReference type="ARBA" id="ARBA00000085"/>
    </source>
</evidence>
<dbReference type="EMBL" id="CAMAPB010000104">
    <property type="protein sequence ID" value="CAH9066460.1"/>
    <property type="molecule type" value="Genomic_DNA"/>
</dbReference>
<keyword evidence="7" id="KW-0547">Nucleotide-binding</keyword>
<feature type="transmembrane region" description="Helical" evidence="10">
    <location>
        <begin position="136"/>
        <end position="158"/>
    </location>
</feature>
<dbReference type="CDD" id="cd00082">
    <property type="entry name" value="HisKA"/>
    <property type="match status" value="1"/>
</dbReference>
<dbReference type="InterPro" id="IPR003661">
    <property type="entry name" value="HisK_dim/P_dom"/>
</dbReference>
<keyword evidence="10" id="KW-0812">Transmembrane</keyword>
<dbReference type="PANTHER" id="PTHR44936:SF10">
    <property type="entry name" value="SENSOR PROTEIN RSTB"/>
    <property type="match status" value="1"/>
</dbReference>
<keyword evidence="10" id="KW-1133">Transmembrane helix</keyword>
<dbReference type="SMART" id="SM00387">
    <property type="entry name" value="HATPase_c"/>
    <property type="match status" value="1"/>
</dbReference>
<keyword evidence="14" id="KW-1185">Reference proteome</keyword>
<evidence type="ECO:0000256" key="8">
    <source>
        <dbReference type="ARBA" id="ARBA00022777"/>
    </source>
</evidence>
<gene>
    <name evidence="13" type="primary">sasA_8</name>
    <name evidence="13" type="ORF">PSEHALCIP103_03590</name>
</gene>
<feature type="domain" description="HAMP" evidence="12">
    <location>
        <begin position="155"/>
        <end position="207"/>
    </location>
</feature>
<dbReference type="InterPro" id="IPR036890">
    <property type="entry name" value="HATPase_C_sf"/>
</dbReference>
<dbReference type="GO" id="GO:0000155">
    <property type="term" value="F:phosphorelay sensor kinase activity"/>
    <property type="evidence" value="ECO:0007669"/>
    <property type="project" value="InterPro"/>
</dbReference>
<dbReference type="PROSITE" id="PS50109">
    <property type="entry name" value="HIS_KIN"/>
    <property type="match status" value="1"/>
</dbReference>
<proteinExistence type="predicted"/>
<keyword evidence="8" id="KW-0418">Kinase</keyword>
<dbReference type="InterPro" id="IPR004358">
    <property type="entry name" value="Sig_transdc_His_kin-like_C"/>
</dbReference>
<dbReference type="PANTHER" id="PTHR44936">
    <property type="entry name" value="SENSOR PROTEIN CREC"/>
    <property type="match status" value="1"/>
</dbReference>
<accession>A0A9W4R3G2</accession>
<evidence type="ECO:0000256" key="7">
    <source>
        <dbReference type="ARBA" id="ARBA00022741"/>
    </source>
</evidence>
<keyword evidence="9" id="KW-0067">ATP-binding</keyword>
<keyword evidence="5" id="KW-0597">Phosphoprotein</keyword>
<dbReference type="Proteomes" id="UP001152447">
    <property type="component" value="Unassembled WGS sequence"/>
</dbReference>
<dbReference type="SUPFAM" id="SSF55874">
    <property type="entry name" value="ATPase domain of HSP90 chaperone/DNA topoisomerase II/histidine kinase"/>
    <property type="match status" value="1"/>
</dbReference>
<dbReference type="CDD" id="cd06225">
    <property type="entry name" value="HAMP"/>
    <property type="match status" value="1"/>
</dbReference>
<dbReference type="Gene3D" id="1.10.287.130">
    <property type="match status" value="1"/>
</dbReference>
<dbReference type="Pfam" id="PF00512">
    <property type="entry name" value="HisKA"/>
    <property type="match status" value="1"/>
</dbReference>
<evidence type="ECO:0000256" key="3">
    <source>
        <dbReference type="ARBA" id="ARBA00012438"/>
    </source>
</evidence>
<evidence type="ECO:0000259" key="11">
    <source>
        <dbReference type="PROSITE" id="PS50109"/>
    </source>
</evidence>
<evidence type="ECO:0000259" key="12">
    <source>
        <dbReference type="PROSITE" id="PS50885"/>
    </source>
</evidence>
<dbReference type="PRINTS" id="PR00344">
    <property type="entry name" value="BCTRLSENSOR"/>
</dbReference>
<comment type="subcellular location">
    <subcellularLocation>
        <location evidence="2">Cell membrane</location>
        <topology evidence="2">Multi-pass membrane protein</topology>
    </subcellularLocation>
</comment>
<evidence type="ECO:0000256" key="2">
    <source>
        <dbReference type="ARBA" id="ARBA00004651"/>
    </source>
</evidence>
<evidence type="ECO:0000256" key="6">
    <source>
        <dbReference type="ARBA" id="ARBA00022679"/>
    </source>
</evidence>
<keyword evidence="10" id="KW-0472">Membrane</keyword>
<reference evidence="13" key="1">
    <citation type="submission" date="2022-07" db="EMBL/GenBank/DDBJ databases">
        <authorList>
            <person name="Criscuolo A."/>
        </authorList>
    </citation>
    <scope>NUCLEOTIDE SEQUENCE</scope>
    <source>
        <strain evidence="13">CIP103197</strain>
    </source>
</reference>
<keyword evidence="6 13" id="KW-0808">Transferase</keyword>
<name>A0A9W4R3G2_PSEHA</name>
<organism evidence="13 14">
    <name type="scientific">Pseudoalteromonas haloplanktis</name>
    <name type="common">Alteromonas haloplanktis</name>
    <dbReference type="NCBI Taxonomy" id="228"/>
    <lineage>
        <taxon>Bacteria</taxon>
        <taxon>Pseudomonadati</taxon>
        <taxon>Pseudomonadota</taxon>
        <taxon>Gammaproteobacteria</taxon>
        <taxon>Alteromonadales</taxon>
        <taxon>Pseudoalteromonadaceae</taxon>
        <taxon>Pseudoalteromonas</taxon>
    </lineage>
</organism>
<dbReference type="InterPro" id="IPR005467">
    <property type="entry name" value="His_kinase_dom"/>
</dbReference>
<dbReference type="Gene3D" id="6.10.340.10">
    <property type="match status" value="1"/>
</dbReference>
<dbReference type="GO" id="GO:0005886">
    <property type="term" value="C:plasma membrane"/>
    <property type="evidence" value="ECO:0007669"/>
    <property type="project" value="UniProtKB-SubCell"/>
</dbReference>
<feature type="domain" description="Histidine kinase" evidence="11">
    <location>
        <begin position="215"/>
        <end position="428"/>
    </location>
</feature>
<dbReference type="Gene3D" id="3.30.565.10">
    <property type="entry name" value="Histidine kinase-like ATPase, C-terminal domain"/>
    <property type="match status" value="1"/>
</dbReference>
<dbReference type="GO" id="GO:0005524">
    <property type="term" value="F:ATP binding"/>
    <property type="evidence" value="ECO:0007669"/>
    <property type="project" value="UniProtKB-KW"/>
</dbReference>
<evidence type="ECO:0000313" key="14">
    <source>
        <dbReference type="Proteomes" id="UP001152447"/>
    </source>
</evidence>
<evidence type="ECO:0000256" key="9">
    <source>
        <dbReference type="ARBA" id="ARBA00022840"/>
    </source>
</evidence>
<dbReference type="RefSeq" id="WP_262977414.1">
    <property type="nucleotide sequence ID" value="NZ_CAMAPB010000104.1"/>
</dbReference>
<dbReference type="InterPro" id="IPR036097">
    <property type="entry name" value="HisK_dim/P_sf"/>
</dbReference>
<dbReference type="PROSITE" id="PS50885">
    <property type="entry name" value="HAMP"/>
    <property type="match status" value="1"/>
</dbReference>
<dbReference type="AlphaFoldDB" id="A0A9W4R3G2"/>
<sequence>MKKFYISLLGSALVSIIVLGWLIDAFSQQAHAPLDEFSVQSQIIVGLSKQLTTLKPDARPQQVTKLAADFDLILNYKLNQSLALPLALLDKMQTQGGLILEDEQGFYMLYTNDELSPYHLTMRLDKPYEATQRNDIILTLLFYTGLCVFMGFIITPLAKRLTVLNEAAKQFASGNVKARITPSRFTYIKDVELTFNRMASQIEKLVAENKLMASSLSHDIRTPIACLRFGVDAALDSHDESKIKHYLTRMETDLDHMESMLKSYLTFATLEQNANKLTYSSANLKQYLSDIVLQLEPRITSRSLNISLECDDHTVYADLHWLARAITNLINNACDFANHSIRVTASVQERFLVVNIADDGPGIAQENNHKVFSPFFRERSHRNRSDNSYGLGLAIVAKVADWHHGTVKVSKSERLSGACFTLTIAQFEH</sequence>
<dbReference type="SMART" id="SM00388">
    <property type="entry name" value="HisKA"/>
    <property type="match status" value="1"/>
</dbReference>
<protein>
    <recommendedName>
        <fullName evidence="3">histidine kinase</fullName>
        <ecNumber evidence="3">2.7.13.3</ecNumber>
    </recommendedName>
</protein>
<evidence type="ECO:0000313" key="13">
    <source>
        <dbReference type="EMBL" id="CAH9066460.1"/>
    </source>
</evidence>
<comment type="catalytic activity">
    <reaction evidence="1">
        <text>ATP + protein L-histidine = ADP + protein N-phospho-L-histidine.</text>
        <dbReference type="EC" id="2.7.13.3"/>
    </reaction>
</comment>
<dbReference type="EC" id="2.7.13.3" evidence="3"/>
<evidence type="ECO:0000256" key="4">
    <source>
        <dbReference type="ARBA" id="ARBA00022475"/>
    </source>
</evidence>
<dbReference type="InterPro" id="IPR003660">
    <property type="entry name" value="HAMP_dom"/>
</dbReference>
<comment type="caution">
    <text evidence="13">The sequence shown here is derived from an EMBL/GenBank/DDBJ whole genome shotgun (WGS) entry which is preliminary data.</text>
</comment>
<evidence type="ECO:0000256" key="5">
    <source>
        <dbReference type="ARBA" id="ARBA00022553"/>
    </source>
</evidence>
<dbReference type="InterPro" id="IPR003594">
    <property type="entry name" value="HATPase_dom"/>
</dbReference>
<evidence type="ECO:0000256" key="10">
    <source>
        <dbReference type="SAM" id="Phobius"/>
    </source>
</evidence>
<dbReference type="Pfam" id="PF02518">
    <property type="entry name" value="HATPase_c"/>
    <property type="match status" value="1"/>
</dbReference>
<dbReference type="InterPro" id="IPR050980">
    <property type="entry name" value="2C_sensor_his_kinase"/>
</dbReference>
<keyword evidence="4" id="KW-1003">Cell membrane</keyword>
<feature type="transmembrane region" description="Helical" evidence="10">
    <location>
        <begin position="6"/>
        <end position="23"/>
    </location>
</feature>
<dbReference type="SUPFAM" id="SSF47384">
    <property type="entry name" value="Homodimeric domain of signal transducing histidine kinase"/>
    <property type="match status" value="1"/>
</dbReference>